<comment type="caution">
    <text evidence="10">The sequence shown here is derived from an EMBL/GenBank/DDBJ whole genome shotgun (WGS) entry which is preliminary data.</text>
</comment>
<evidence type="ECO:0000256" key="1">
    <source>
        <dbReference type="ARBA" id="ARBA00004141"/>
    </source>
</evidence>
<evidence type="ECO:0000256" key="2">
    <source>
        <dbReference type="ARBA" id="ARBA00010642"/>
    </source>
</evidence>
<feature type="chain" id="PRO_5042031345" description="ML-like domain-containing protein" evidence="8">
    <location>
        <begin position="24"/>
        <end position="646"/>
    </location>
</feature>
<dbReference type="InterPro" id="IPR032800">
    <property type="entry name" value="TRP_N"/>
</dbReference>
<feature type="transmembrane region" description="Helical" evidence="7">
    <location>
        <begin position="533"/>
        <end position="551"/>
    </location>
</feature>
<dbReference type="GO" id="GO:0016020">
    <property type="term" value="C:membrane"/>
    <property type="evidence" value="ECO:0007669"/>
    <property type="project" value="UniProtKB-SubCell"/>
</dbReference>
<feature type="transmembrane region" description="Helical" evidence="7">
    <location>
        <begin position="391"/>
        <end position="412"/>
    </location>
</feature>
<keyword evidence="5 7" id="KW-1133">Transmembrane helix</keyword>
<evidence type="ECO:0000256" key="4">
    <source>
        <dbReference type="ARBA" id="ARBA00022729"/>
    </source>
</evidence>
<feature type="transmembrane region" description="Helical" evidence="7">
    <location>
        <begin position="563"/>
        <end position="593"/>
    </location>
</feature>
<feature type="transmembrane region" description="Helical" evidence="7">
    <location>
        <begin position="501"/>
        <end position="521"/>
    </location>
</feature>
<keyword evidence="11" id="KW-1185">Reference proteome</keyword>
<comment type="subcellular location">
    <subcellularLocation>
        <location evidence="1">Membrane</location>
        <topology evidence="1">Multi-pass membrane protein</topology>
    </subcellularLocation>
</comment>
<keyword evidence="4 8" id="KW-0732">Signal</keyword>
<dbReference type="InterPro" id="IPR010308">
    <property type="entry name" value="TRP_C"/>
</dbReference>
<evidence type="ECO:0000256" key="8">
    <source>
        <dbReference type="SAM" id="SignalP"/>
    </source>
</evidence>
<keyword evidence="3 7" id="KW-0812">Transmembrane</keyword>
<proteinExistence type="inferred from homology"/>
<protein>
    <recommendedName>
        <fullName evidence="9">ML-like domain-containing protein</fullName>
    </recommendedName>
</protein>
<gene>
    <name evidence="10" type="ORF">FB45DRAFT_782154</name>
</gene>
<dbReference type="InterPro" id="IPR040241">
    <property type="entry name" value="TRP_Flc/Pkd2-like"/>
</dbReference>
<dbReference type="PANTHER" id="PTHR31145">
    <property type="entry name" value="INTEGRAL MEMBRANE PROTEIN (AFU_ORTHOLOGUE AFUA_7G01610)"/>
    <property type="match status" value="1"/>
</dbReference>
<feature type="transmembrane region" description="Helical" evidence="7">
    <location>
        <begin position="418"/>
        <end position="443"/>
    </location>
</feature>
<dbReference type="Proteomes" id="UP001221142">
    <property type="component" value="Unassembled WGS sequence"/>
</dbReference>
<organism evidence="10 11">
    <name type="scientific">Roridomyces roridus</name>
    <dbReference type="NCBI Taxonomy" id="1738132"/>
    <lineage>
        <taxon>Eukaryota</taxon>
        <taxon>Fungi</taxon>
        <taxon>Dikarya</taxon>
        <taxon>Basidiomycota</taxon>
        <taxon>Agaricomycotina</taxon>
        <taxon>Agaricomycetes</taxon>
        <taxon>Agaricomycetidae</taxon>
        <taxon>Agaricales</taxon>
        <taxon>Marasmiineae</taxon>
        <taxon>Mycenaceae</taxon>
        <taxon>Roridomyces</taxon>
    </lineage>
</organism>
<dbReference type="EMBL" id="JARKIF010000002">
    <property type="protein sequence ID" value="KAJ7647427.1"/>
    <property type="molecule type" value="Genomic_DNA"/>
</dbReference>
<dbReference type="AlphaFoldDB" id="A0AAD7CFX4"/>
<evidence type="ECO:0000256" key="3">
    <source>
        <dbReference type="ARBA" id="ARBA00022692"/>
    </source>
</evidence>
<evidence type="ECO:0000256" key="6">
    <source>
        <dbReference type="ARBA" id="ARBA00023136"/>
    </source>
</evidence>
<feature type="transmembrane region" description="Helical" evidence="7">
    <location>
        <begin position="341"/>
        <end position="370"/>
    </location>
</feature>
<evidence type="ECO:0000313" key="11">
    <source>
        <dbReference type="Proteomes" id="UP001221142"/>
    </source>
</evidence>
<feature type="transmembrane region" description="Helical" evidence="7">
    <location>
        <begin position="476"/>
        <end position="495"/>
    </location>
</feature>
<dbReference type="Pfam" id="PF06011">
    <property type="entry name" value="TRP"/>
    <property type="match status" value="1"/>
</dbReference>
<dbReference type="Pfam" id="PF14558">
    <property type="entry name" value="TRP_N"/>
    <property type="match status" value="1"/>
</dbReference>
<feature type="domain" description="ML-like" evidence="9">
    <location>
        <begin position="24"/>
        <end position="164"/>
    </location>
</feature>
<sequence length="646" mass="69919">MFARLRAPLLSLLLHTAFSAAAGGVLSSSSVTYCEPPESLLIQQFDFKFFSENSSVWFNISAESVQSIDVSANLLLNVYGLKPVNITENLCDILGGALCPLPQYNFVGSQSLSLPELGVDTNFPSIAFIIPDLEAFAQLTLTEVGTGQVKACVQATLSNAHSTHLPAVQWGIGGLALFTLLVATWQSTRAHTTVPYRLLDLLHLYQTIATSGLLGLNYPSLYRAYTLNFAWAMGLVSKFQPAIDNMRALTGGNMANSSAGSAVGFVDRSLSPWNTGIHLASSPQSLLVDAAPTNLTLARIALEQLATVEGQVQTVTTDSSNVLQAGVPIYVNSIHIGSANAFMTIFLVALIAVAVGLGIAALGYAALYAAQRFRWARVEKLRYSYPAYLRAWALRSSLVGVPPITLFAFYQWSLKDSWLSVLLSVLAVLAIWSFVIHSGFLTLRRARREGAEELVLDVEHVASHGPLFAQYRAPRYYFFLLPLLAIFVRAVVIAAGEKSGMAQVILFLIVELTLFVSHILLKPYKSRGGDVLSTYLALVRLVCAGLMIAFVESIGVAPIPRVVIGAVIVVVFSVAVLVLAINIFLHSGILWAWRHRRSVRSPSLKGSADASMLEKGQESPIESNVDHSATPSIMSRTRLSTSSTHH</sequence>
<evidence type="ECO:0000256" key="7">
    <source>
        <dbReference type="SAM" id="Phobius"/>
    </source>
</evidence>
<evidence type="ECO:0000256" key="5">
    <source>
        <dbReference type="ARBA" id="ARBA00022989"/>
    </source>
</evidence>
<dbReference type="PANTHER" id="PTHR31145:SF2">
    <property type="entry name" value="FLAVIN CARRIER PROTEIN 2"/>
    <property type="match status" value="1"/>
</dbReference>
<dbReference type="SMART" id="SM01320">
    <property type="entry name" value="TRP_N"/>
    <property type="match status" value="1"/>
</dbReference>
<dbReference type="GO" id="GO:0009272">
    <property type="term" value="P:fungal-type cell wall biogenesis"/>
    <property type="evidence" value="ECO:0007669"/>
    <property type="project" value="TreeGrafter"/>
</dbReference>
<dbReference type="GO" id="GO:0055085">
    <property type="term" value="P:transmembrane transport"/>
    <property type="evidence" value="ECO:0007669"/>
    <property type="project" value="TreeGrafter"/>
</dbReference>
<evidence type="ECO:0000259" key="9">
    <source>
        <dbReference type="SMART" id="SM01320"/>
    </source>
</evidence>
<reference evidence="10" key="1">
    <citation type="submission" date="2023-03" db="EMBL/GenBank/DDBJ databases">
        <title>Massive genome expansion in bonnet fungi (Mycena s.s.) driven by repeated elements and novel gene families across ecological guilds.</title>
        <authorList>
            <consortium name="Lawrence Berkeley National Laboratory"/>
            <person name="Harder C.B."/>
            <person name="Miyauchi S."/>
            <person name="Viragh M."/>
            <person name="Kuo A."/>
            <person name="Thoen E."/>
            <person name="Andreopoulos B."/>
            <person name="Lu D."/>
            <person name="Skrede I."/>
            <person name="Drula E."/>
            <person name="Henrissat B."/>
            <person name="Morin E."/>
            <person name="Kohler A."/>
            <person name="Barry K."/>
            <person name="LaButti K."/>
            <person name="Morin E."/>
            <person name="Salamov A."/>
            <person name="Lipzen A."/>
            <person name="Mereny Z."/>
            <person name="Hegedus B."/>
            <person name="Baldrian P."/>
            <person name="Stursova M."/>
            <person name="Weitz H."/>
            <person name="Taylor A."/>
            <person name="Grigoriev I.V."/>
            <person name="Nagy L.G."/>
            <person name="Martin F."/>
            <person name="Kauserud H."/>
        </authorList>
    </citation>
    <scope>NUCLEOTIDE SEQUENCE</scope>
    <source>
        <strain evidence="10">9284</strain>
    </source>
</reference>
<feature type="signal peptide" evidence="8">
    <location>
        <begin position="1"/>
        <end position="23"/>
    </location>
</feature>
<accession>A0AAD7CFX4</accession>
<keyword evidence="6 7" id="KW-0472">Membrane</keyword>
<name>A0AAD7CFX4_9AGAR</name>
<comment type="similarity">
    <text evidence="2">Belongs to the transient receptor potential (TRP) ion channel family.</text>
</comment>
<evidence type="ECO:0000313" key="10">
    <source>
        <dbReference type="EMBL" id="KAJ7647427.1"/>
    </source>
</evidence>